<dbReference type="OrthoDB" id="4405092at2"/>
<proteinExistence type="predicted"/>
<dbReference type="KEGG" id="cmv:CMUST_00550"/>
<feature type="transmembrane region" description="Helical" evidence="1">
    <location>
        <begin position="12"/>
        <end position="36"/>
    </location>
</feature>
<keyword evidence="1" id="KW-0472">Membrane</keyword>
<gene>
    <name evidence="2" type="ORF">CMUST_00550</name>
</gene>
<evidence type="ECO:0000313" key="2">
    <source>
        <dbReference type="EMBL" id="AKK04467.1"/>
    </source>
</evidence>
<accession>A0A0G3H031</accession>
<dbReference type="AlphaFoldDB" id="A0A0G3H031"/>
<reference evidence="3" key="2">
    <citation type="submission" date="2015-05" db="EMBL/GenBank/DDBJ databases">
        <title>Complete genome sequence of Corynebacterium mustelae DSM 45274, isolated from various tissues of a male ferret with lethal sepsis.</title>
        <authorList>
            <person name="Ruckert C."/>
            <person name="Albersmeier A."/>
            <person name="Winkler A."/>
            <person name="Tauch A."/>
        </authorList>
    </citation>
    <scope>NUCLEOTIDE SEQUENCE [LARGE SCALE GENOMIC DNA]</scope>
    <source>
        <strain evidence="3">DSM 45274</strain>
    </source>
</reference>
<evidence type="ECO:0000256" key="1">
    <source>
        <dbReference type="SAM" id="Phobius"/>
    </source>
</evidence>
<dbReference type="RefSeq" id="WP_047260885.1">
    <property type="nucleotide sequence ID" value="NZ_CP011542.1"/>
</dbReference>
<evidence type="ECO:0008006" key="4">
    <source>
        <dbReference type="Google" id="ProtNLM"/>
    </source>
</evidence>
<protein>
    <recommendedName>
        <fullName evidence="4">Secreted protein</fullName>
    </recommendedName>
</protein>
<dbReference type="PATRIC" id="fig|571915.4.peg.114"/>
<name>A0A0G3H031_9CORY</name>
<evidence type="ECO:0000313" key="3">
    <source>
        <dbReference type="Proteomes" id="UP000035199"/>
    </source>
</evidence>
<dbReference type="Proteomes" id="UP000035199">
    <property type="component" value="Chromosome"/>
</dbReference>
<keyword evidence="1" id="KW-0812">Transmembrane</keyword>
<dbReference type="EMBL" id="CP011542">
    <property type="protein sequence ID" value="AKK04467.1"/>
    <property type="molecule type" value="Genomic_DNA"/>
</dbReference>
<sequence>MAFYRHRPTGTTASWVGFSGFLLFLLVLPTILNFVVPEGEPVKEPVRLGYKDEDWEIQLKDFDGQPIECAEAVSETFTKRWECDNFVLDTTVIESGEQPSRTLWRAIRGYSTHTPPTNGDMYRSGNVRFMDNFDEANQTGITLTGHGEQDGNAILVLISGENRDDAVDLVLSTLLKEDAELSGKKLSLNEVDPDSFQEITSDWSAA</sequence>
<reference evidence="2 3" key="1">
    <citation type="journal article" date="2015" name="Genome Announc.">
        <title>Complete Genome Sequence of the Type Strain Corynebacterium mustelae DSM 45274, Isolated from Various Tissues of a Male Ferret with Lethal Sepsis.</title>
        <authorList>
            <person name="Ruckert C."/>
            <person name="Eimer J."/>
            <person name="Winkler A."/>
            <person name="Tauch A."/>
        </authorList>
    </citation>
    <scope>NUCLEOTIDE SEQUENCE [LARGE SCALE GENOMIC DNA]</scope>
    <source>
        <strain evidence="2 3">DSM 45274</strain>
    </source>
</reference>
<dbReference type="STRING" id="571915.CMUST_00550"/>
<keyword evidence="1" id="KW-1133">Transmembrane helix</keyword>
<keyword evidence="3" id="KW-1185">Reference proteome</keyword>
<organism evidence="2 3">
    <name type="scientific">Corynebacterium mustelae</name>
    <dbReference type="NCBI Taxonomy" id="571915"/>
    <lineage>
        <taxon>Bacteria</taxon>
        <taxon>Bacillati</taxon>
        <taxon>Actinomycetota</taxon>
        <taxon>Actinomycetes</taxon>
        <taxon>Mycobacteriales</taxon>
        <taxon>Corynebacteriaceae</taxon>
        <taxon>Corynebacterium</taxon>
    </lineage>
</organism>